<accession>A0A811RAS8</accession>
<organism evidence="1 2">
    <name type="scientific">Miscanthus lutarioriparius</name>
    <dbReference type="NCBI Taxonomy" id="422564"/>
    <lineage>
        <taxon>Eukaryota</taxon>
        <taxon>Viridiplantae</taxon>
        <taxon>Streptophyta</taxon>
        <taxon>Embryophyta</taxon>
        <taxon>Tracheophyta</taxon>
        <taxon>Spermatophyta</taxon>
        <taxon>Magnoliopsida</taxon>
        <taxon>Liliopsida</taxon>
        <taxon>Poales</taxon>
        <taxon>Poaceae</taxon>
        <taxon>PACMAD clade</taxon>
        <taxon>Panicoideae</taxon>
        <taxon>Andropogonodae</taxon>
        <taxon>Andropogoneae</taxon>
        <taxon>Saccharinae</taxon>
        <taxon>Miscanthus</taxon>
    </lineage>
</organism>
<proteinExistence type="predicted"/>
<reference evidence="1" key="1">
    <citation type="submission" date="2020-10" db="EMBL/GenBank/DDBJ databases">
        <authorList>
            <person name="Han B."/>
            <person name="Lu T."/>
            <person name="Zhao Q."/>
            <person name="Huang X."/>
            <person name="Zhao Y."/>
        </authorList>
    </citation>
    <scope>NUCLEOTIDE SEQUENCE</scope>
</reference>
<name>A0A811RAS8_9POAL</name>
<evidence type="ECO:0000313" key="2">
    <source>
        <dbReference type="Proteomes" id="UP000604825"/>
    </source>
</evidence>
<gene>
    <name evidence="1" type="ORF">NCGR_LOCUS50587</name>
</gene>
<sequence>MLPGSVPALALLHPEDPDKLFFFLGSCIFAVDLQQRKVVECSNFAMPDSPNELLMRSSHFVHVWQYDPSSSRKHLSLTAPRYLVADLIPLVPTPEFTSCIVTILTLKLKMENSRLVHRRSHNLDKGRMCLV</sequence>
<dbReference type="AlphaFoldDB" id="A0A811RAS8"/>
<protein>
    <submittedName>
        <fullName evidence="1">Uncharacterized protein</fullName>
    </submittedName>
</protein>
<evidence type="ECO:0000313" key="1">
    <source>
        <dbReference type="EMBL" id="CAD6267282.1"/>
    </source>
</evidence>
<dbReference type="EMBL" id="CAJGYO010000014">
    <property type="protein sequence ID" value="CAD6267282.1"/>
    <property type="molecule type" value="Genomic_DNA"/>
</dbReference>
<keyword evidence="2" id="KW-1185">Reference proteome</keyword>
<dbReference type="OrthoDB" id="10477977at2759"/>
<comment type="caution">
    <text evidence="1">The sequence shown here is derived from an EMBL/GenBank/DDBJ whole genome shotgun (WGS) entry which is preliminary data.</text>
</comment>
<dbReference type="Proteomes" id="UP000604825">
    <property type="component" value="Unassembled WGS sequence"/>
</dbReference>